<feature type="region of interest" description="Disordered" evidence="2">
    <location>
        <begin position="1752"/>
        <end position="1794"/>
    </location>
</feature>
<dbReference type="OrthoDB" id="7789720at2759"/>
<dbReference type="GO" id="GO:0005524">
    <property type="term" value="F:ATP binding"/>
    <property type="evidence" value="ECO:0007669"/>
    <property type="project" value="UniProtKB-KW"/>
</dbReference>
<dbReference type="EMBL" id="JADBJN010000002">
    <property type="protein sequence ID" value="KAG5675495.1"/>
    <property type="molecule type" value="Genomic_DNA"/>
</dbReference>
<name>A0A9J6C0A2_POLVA</name>
<gene>
    <name evidence="6" type="ORF">PVAND_005392</name>
</gene>
<dbReference type="Proteomes" id="UP001107558">
    <property type="component" value="Chromosome 2"/>
</dbReference>
<dbReference type="Pfam" id="PF05970">
    <property type="entry name" value="PIF1"/>
    <property type="match status" value="1"/>
</dbReference>
<dbReference type="Gene3D" id="3.40.50.300">
    <property type="entry name" value="P-loop containing nucleotide triphosphate hydrolases"/>
    <property type="match status" value="2"/>
</dbReference>
<dbReference type="PANTHER" id="PTHR47642">
    <property type="entry name" value="ATP-DEPENDENT DNA HELICASE"/>
    <property type="match status" value="1"/>
</dbReference>
<dbReference type="InterPro" id="IPR027417">
    <property type="entry name" value="P-loop_NTPase"/>
</dbReference>
<feature type="domain" description="DNA helicase Pif1-like DEAD-box helicase" evidence="3">
    <location>
        <begin position="1945"/>
        <end position="2156"/>
    </location>
</feature>
<dbReference type="PANTHER" id="PTHR47642:SF5">
    <property type="entry name" value="ATP-DEPENDENT DNA HELICASE"/>
    <property type="match status" value="1"/>
</dbReference>
<evidence type="ECO:0000313" key="7">
    <source>
        <dbReference type="Proteomes" id="UP001107558"/>
    </source>
</evidence>
<evidence type="ECO:0000256" key="2">
    <source>
        <dbReference type="SAM" id="MobiDB-lite"/>
    </source>
</evidence>
<dbReference type="InterPro" id="IPR046700">
    <property type="entry name" value="DUF6570"/>
</dbReference>
<sequence length="3302" mass="385796">MRVKNKSYKSKKQAQRKAMQLKRQDEQYKEQEMKETAQRIASYRDDEAYTQNENQDAQKRMNKLRAIPSFKITEKERDKKRKSQKRLQSEFKEKEQEKKREKRKVVENREAVFRKEQEQKEEKRKLAKEKRDALNLKRLAEKQAKKNAVYNFQQTQLKSLNEKIRNLDGKFTEHEINKFKRLREFINNFRRVPDNECVSCEGVFFAKNTHKFELEKYYFLFENVLIKDDSAKIISSINDFETFFTAKDGRICTTCANYWKEGKIPPVNLKCGLKINEIPDCIKELSDLEELLISPIIPFVQLVKTLKYAKFSQIGAKGAVVLIEPDQTVFLDLLPRNVNDMSRMCIELARRVDHKSTYAEGVVNVQKVLTALKYLVETPLFKEYNIRYDKQLLDAYDPECIKDNINFIPPSHPNINPLDKQNVKLIKKEQKKKSNQEPYEDENYSDANLIKVLLEIEEMENEKTIVREDFTLSTRDFFDDGIYYLPGDMHLYLYHMDSFNAVIHAFIGNYKINKSFKNLIDSNQNVESFQLLKNIIKARAKNEKEAIWTNYIIHKFESTFKFSKLMRLQSKDITTDPTNVLEVLLRDFPSLEIQAACDCGNVEINVNELITLLVPQSDEILSVAEDIESYLLKLKNLICQKCKKKIDQDLHAININNLIAVNYPSDVPKFVSKQYVTTNLTKIPIVIKFQNEKFNIISVIIHSLGHYTCLAFAPNFEVFKIGGSAFSSENMIRTMFLEENFGAHILLYLKNENITFEPKVENIQQQNEVYDEQNLFEEEMEIDSSIIGGGGFETLDKSAKNPNSLINFKLSDELFFNNSINYLPLNINVYHLCPFNSVFHSLIGNYHLNISFRQLINQNQNIEFFKLLKTITETHDGFKKQNLWINYIVNNKTFNNEFSFENSTNSSINVDNDITLVIQEFFRFFPSILTTTTCNCNKQDKYENEMMIVYRANRNIRQNLEFDLDKYFAELYIRNCSQCHEKIPLENNTFDFGAIISINLNFDEPAEFDKLSKEEKEKMSRQKREEYQMNLIPLQEIPKYINIRGEQFKLIAVIHNIPGHFTCYVIGANNKIIEIDDVPLHNKTRDVSLYTKVNPKVLFYMKVSIIGLNEQHVIQNEEKDAHDFSYNEVAILEDQQEQDAENEDDIREQDVDDENTLQRPINVDTLLVRKPYDAEDIIRMLEEQPEDVEKYRIAPGQFKMPLSSFNVPHYAEASFIKTFGGQLLDYDRKKISFVRRARYELRHRNRYACRTKYVLFLAKEKIKFDLMHSVQTAIRKNYKKSKITAKDVRDGKAIRNLINDNIAFHMLVTIRTAPAYFRSKSLHAMAMLRQFGMPTFFFTISPVESYAFEMMAFMKNLKRKKNESLIEARDAVLLSQDEKEQLIQEDPVTCSEVFKNKVQEFIRYANDNKGCGLFGANYVTHYTGRREYQTRGTVHAHIILKYAPILNRHLQDAEKEENERKVIEFIDRHVTTMNDEENPNHIFHHHVCNNTCFKYKKDVCRFGFPLPPMRETKILHPLTKEEKTEKVKKNFDQIRTTLKNYIKKDRPKQNFDEFLATLKMTEENYIIALRSNLKNVKILYKRSVSSVMTNSYNPTLFEIVGCNHDLQFVANEFEAITYMFKYTMKKDEGMSELLSETVKKCKEGNQDMITCLKQLTSTFYNSSFICAQQAVDEVLGHPATFFSNACQFINTNVPEKRISMRKSSKDIASMEDDDEDICKIDLIEKYANRPSDMENLTLADFVAWWAPNTKKVKDKSERDQSSDDEDSSNSDNEEKKESKMHIIPQYNQSGKYKKRRQPRVIRFVNFKKEKDMANYKREQCMLYYPWRSEETELLNSEAVTARFQAHYGEIIANAAQYSKYTVEELEILRQEVEESLEKEKQAEREQFKREELPEDERIDLGEEIDSVGVKKTKKTSSNIPPYKISYPDLKKKSEIYENLRSANEKQQEICLHLMNKMRRRKPNEPAEMIIVMGSAGVGKSWTINLITQLYNDYYNEFKTTTNENADKPKVLLMGPTGSCAFLINGNTIHSALSIAPRRDYMELGSDTLNTIRSELLDIETVIIDEISMVGCEMRKMVDRRLRQIFNHDEPFGGRNILLFGDLYQLEPVAQKKIFEQTNEGKKNNDVRDYIEEVLTWQQFKFFELTEIVRQKNKDFQEALNHCARGTMTKKHIDLLRTREVTEDQVPVDAFRLFPTNSQVNEYNQKRMQQCPHPLFEVDAIDTIEGKDLSAKEKKTLLDTYQDDVIPETNLVFRVPLKITIRYRIVVNVNVSDGIVNGALGTLMHITFDHQNNPLTLWIRFDNDRVGKKARAEFAEDKKVIITDVKIQADWTPIKRYKTNMTSFKPKIIHEAFRDQFPVLPAEASTIHKSQGQTLSKVCVDFRSGLLKSNDQIYVAISRCDLENLYILGEFKSGSKNLEIDREIRRLRTKAPLQLSYYNFTQIIGSKIIYHNIASFNKYKEDLKRIRWYQKADILVFAEAGVSKIEPDDIHQSFTVIYPTPATTPEQENDNNAISRYLKLKGIIILAKDPSVIKDFTSYNAMTGVNVYNEPWHIDLNTFITDNHFIITGYKSPKVPSGIFITALEEMFKKGKTSNLPIVVIGDFNFDMKKTNVFNSLLLEKGLSNCLGEEKTRETDTQIDIVYSSSPNGHAGVFASHISDHFAVFYQTQYDKNLEVKKRKEIKKEPDDDDENAVQPAKKAKVQKEEIDPSELKFSLFPNSTQAISDDINIKVINLDVHNALAHSFVALYKMFDSKDLNQIPFFRDLPDILKLPKNEQINRYILIVETSDKERFICREEGICNIKGKVETVLKGFLGNYKSIESRKPCTARGCNHIGFEKPFLTIAQKINNVSKEELEKVIEKAIESDRCTACNRMNKKPGYRSYSPLLFIHVNTRSNSKLYLKDFARKINCFNSEFQLLFIIDNSKDKCISYFAQKYDEEKRAITFMKLSDSPQSEDVVKKKVQRVVPSLLCFVRSSLKRKAEEPKIIEKKLKIDESIQQEKEIQEEQQAIQQHLQLQQYQLKSSFFIIPNSIENGIYDLVTDRQYDVTALCTFNSFLHGMTASYLHYDNFSIYIQKNENNFGYFKLMIDLIKMDNIEDRCQKWIAFLYNEFDELESWKVFDNYELISYSMYYQIDKMIEKLLADHSSITSNYECSCGKFNQVKRSYISLRMNNLQQKLMDKISDGISNHFAFKKKSCSICKKQITPNVLLNELIIVLFEWVNSNDKEISLEELFLDDLKTPYGIYQPLFVIKFLENIQHFTCLFNNHGTIIEIDDLPPQSNRINNLDIKVFPIVIVLLKKPN</sequence>
<organism evidence="6 7">
    <name type="scientific">Polypedilum vanderplanki</name>
    <name type="common">Sleeping chironomid midge</name>
    <dbReference type="NCBI Taxonomy" id="319348"/>
    <lineage>
        <taxon>Eukaryota</taxon>
        <taxon>Metazoa</taxon>
        <taxon>Ecdysozoa</taxon>
        <taxon>Arthropoda</taxon>
        <taxon>Hexapoda</taxon>
        <taxon>Insecta</taxon>
        <taxon>Pterygota</taxon>
        <taxon>Neoptera</taxon>
        <taxon>Endopterygota</taxon>
        <taxon>Diptera</taxon>
        <taxon>Nematocera</taxon>
        <taxon>Chironomoidea</taxon>
        <taxon>Chironomidae</taxon>
        <taxon>Chironominae</taxon>
        <taxon>Polypedilum</taxon>
        <taxon>Polypedilum</taxon>
    </lineage>
</organism>
<accession>A0A9J6C0A2</accession>
<keyword evidence="7" id="KW-1185">Reference proteome</keyword>
<dbReference type="SUPFAM" id="SSF56219">
    <property type="entry name" value="DNase I-like"/>
    <property type="match status" value="1"/>
</dbReference>
<dbReference type="GO" id="GO:0016787">
    <property type="term" value="F:hydrolase activity"/>
    <property type="evidence" value="ECO:0007669"/>
    <property type="project" value="UniProtKB-KW"/>
</dbReference>
<keyword evidence="1" id="KW-0067">ATP-binding</keyword>
<keyword evidence="1" id="KW-0227">DNA damage</keyword>
<dbReference type="GO" id="GO:0006281">
    <property type="term" value="P:DNA repair"/>
    <property type="evidence" value="ECO:0007669"/>
    <property type="project" value="UniProtKB-KW"/>
</dbReference>
<keyword evidence="1" id="KW-0234">DNA repair</keyword>
<dbReference type="InterPro" id="IPR010285">
    <property type="entry name" value="DNA_helicase_pif1-like_DEAD"/>
</dbReference>
<feature type="compositionally biased region" description="Basic and acidic residues" evidence="2">
    <location>
        <begin position="22"/>
        <end position="47"/>
    </location>
</feature>
<feature type="compositionally biased region" description="Basic residues" evidence="2">
    <location>
        <begin position="1"/>
        <end position="15"/>
    </location>
</feature>
<comment type="caution">
    <text evidence="6">The sequence shown here is derived from an EMBL/GenBank/DDBJ whole genome shotgun (WGS) entry which is preliminary data.</text>
</comment>
<dbReference type="Pfam" id="PF20209">
    <property type="entry name" value="DUF6570"/>
    <property type="match status" value="1"/>
</dbReference>
<dbReference type="GO" id="GO:0043139">
    <property type="term" value="F:5'-3' DNA helicase activity"/>
    <property type="evidence" value="ECO:0007669"/>
    <property type="project" value="UniProtKB-EC"/>
</dbReference>
<protein>
    <recommendedName>
        <fullName evidence="1">ATP-dependent DNA helicase</fullName>
        <ecNumber evidence="1">5.6.2.3</ecNumber>
    </recommendedName>
</protein>
<comment type="catalytic activity">
    <reaction evidence="1">
        <text>ATP + H2O = ADP + phosphate + H(+)</text>
        <dbReference type="Rhea" id="RHEA:13065"/>
        <dbReference type="ChEBI" id="CHEBI:15377"/>
        <dbReference type="ChEBI" id="CHEBI:15378"/>
        <dbReference type="ChEBI" id="CHEBI:30616"/>
        <dbReference type="ChEBI" id="CHEBI:43474"/>
        <dbReference type="ChEBI" id="CHEBI:456216"/>
        <dbReference type="EC" id="5.6.2.3"/>
    </reaction>
</comment>
<dbReference type="GO" id="GO:0000723">
    <property type="term" value="P:telomere maintenance"/>
    <property type="evidence" value="ECO:0007669"/>
    <property type="project" value="InterPro"/>
</dbReference>
<proteinExistence type="inferred from homology"/>
<dbReference type="CDD" id="cd18809">
    <property type="entry name" value="SF1_C_RecD"/>
    <property type="match status" value="1"/>
</dbReference>
<dbReference type="InterPro" id="IPR051055">
    <property type="entry name" value="PIF1_helicase"/>
</dbReference>
<feature type="domain" description="DUF6570" evidence="5">
    <location>
        <begin position="262"/>
        <end position="389"/>
    </location>
</feature>
<evidence type="ECO:0000259" key="5">
    <source>
        <dbReference type="Pfam" id="PF20209"/>
    </source>
</evidence>
<comment type="similarity">
    <text evidence="1">Belongs to the helicase family.</text>
</comment>
<evidence type="ECO:0000259" key="4">
    <source>
        <dbReference type="Pfam" id="PF14214"/>
    </source>
</evidence>
<dbReference type="EC" id="5.6.2.3" evidence="1"/>
<dbReference type="InterPro" id="IPR025476">
    <property type="entry name" value="Helitron_helicase-like"/>
</dbReference>
<keyword evidence="1" id="KW-0547">Nucleotide-binding</keyword>
<dbReference type="Pfam" id="PF14214">
    <property type="entry name" value="Helitron_like_N"/>
    <property type="match status" value="1"/>
</dbReference>
<dbReference type="GO" id="GO:0006310">
    <property type="term" value="P:DNA recombination"/>
    <property type="evidence" value="ECO:0007669"/>
    <property type="project" value="UniProtKB-KW"/>
</dbReference>
<reference evidence="6" key="1">
    <citation type="submission" date="2021-03" db="EMBL/GenBank/DDBJ databases">
        <title>Chromosome level genome of the anhydrobiotic midge Polypedilum vanderplanki.</title>
        <authorList>
            <person name="Yoshida Y."/>
            <person name="Kikawada T."/>
            <person name="Gusev O."/>
        </authorList>
    </citation>
    <scope>NUCLEOTIDE SEQUENCE</scope>
    <source>
        <strain evidence="6">NIAS01</strain>
        <tissue evidence="6">Whole body or cell culture</tissue>
    </source>
</reference>
<keyword evidence="1" id="KW-0233">DNA recombination</keyword>
<comment type="cofactor">
    <cofactor evidence="1">
        <name>Mg(2+)</name>
        <dbReference type="ChEBI" id="CHEBI:18420"/>
    </cofactor>
</comment>
<dbReference type="SUPFAM" id="SSF52540">
    <property type="entry name" value="P-loop containing nucleoside triphosphate hydrolases"/>
    <property type="match status" value="2"/>
</dbReference>
<keyword evidence="1" id="KW-0347">Helicase</keyword>
<keyword evidence="1" id="KW-0378">Hydrolase</keyword>
<feature type="compositionally biased region" description="Basic and acidic residues" evidence="2">
    <location>
        <begin position="87"/>
        <end position="101"/>
    </location>
</feature>
<dbReference type="InterPro" id="IPR036691">
    <property type="entry name" value="Endo/exonu/phosph_ase_sf"/>
</dbReference>
<evidence type="ECO:0000259" key="3">
    <source>
        <dbReference type="Pfam" id="PF05970"/>
    </source>
</evidence>
<feature type="region of interest" description="Disordered" evidence="2">
    <location>
        <begin position="2681"/>
        <end position="2701"/>
    </location>
</feature>
<evidence type="ECO:0000256" key="1">
    <source>
        <dbReference type="RuleBase" id="RU363044"/>
    </source>
</evidence>
<feature type="region of interest" description="Disordered" evidence="2">
    <location>
        <begin position="1"/>
        <end position="101"/>
    </location>
</feature>
<evidence type="ECO:0000313" key="6">
    <source>
        <dbReference type="EMBL" id="KAG5675495.1"/>
    </source>
</evidence>
<feature type="domain" description="Helitron helicase-like" evidence="4">
    <location>
        <begin position="1257"/>
        <end position="1440"/>
    </location>
</feature>